<dbReference type="Pfam" id="PF11367">
    <property type="entry name" value="Tail_completion_gp17"/>
    <property type="match status" value="1"/>
</dbReference>
<accession>A0A142VBG4</accession>
<evidence type="ECO:0000313" key="2">
    <source>
        <dbReference type="Proteomes" id="UP000076394"/>
    </source>
</evidence>
<dbReference type="EMBL" id="CP011127">
    <property type="protein sequence ID" value="AMU86677.1"/>
    <property type="molecule type" value="Genomic_DNA"/>
</dbReference>
<dbReference type="OrthoDB" id="5739856at2"/>
<sequence length="126" mass="14079">MSFESSFYTWLKANVPLADNQVYAVLAPQDVSPPYIVYTLISAPRDYTHDGPSGIVEARYQFNLCAETYAGAKAMADQLRATLSGFSGLFESVTVFSAMLDTELDSHEDNTDLYVIFCDYIISYKE</sequence>
<dbReference type="InterPro" id="IPR021508">
    <property type="entry name" value="Gp17-like"/>
</dbReference>
<dbReference type="AlphaFoldDB" id="A0A142VBG4"/>
<name>A0A142VBG4_9CHLR</name>
<dbReference type="PATRIC" id="fig|61435.8.peg.848"/>
<evidence type="ECO:0000313" key="1">
    <source>
        <dbReference type="EMBL" id="AMU86677.1"/>
    </source>
</evidence>
<reference evidence="1 2" key="1">
    <citation type="submission" date="2015-03" db="EMBL/GenBank/DDBJ databases">
        <title>Genomic characterization of Dehalococcoides mccartyi strain 11a5, an unusal plasmid-containing chloroethene dechlorinator.</title>
        <authorList>
            <person name="Zhao S."/>
            <person name="Ding C."/>
            <person name="He J."/>
        </authorList>
    </citation>
    <scope>NUCLEOTIDE SEQUENCE [LARGE SCALE GENOMIC DNA]</scope>
    <source>
        <strain evidence="1 2">11a5</strain>
    </source>
</reference>
<proteinExistence type="predicted"/>
<organism evidence="1 2">
    <name type="scientific">Dehalococcoides mccartyi</name>
    <dbReference type="NCBI Taxonomy" id="61435"/>
    <lineage>
        <taxon>Bacteria</taxon>
        <taxon>Bacillati</taxon>
        <taxon>Chloroflexota</taxon>
        <taxon>Dehalococcoidia</taxon>
        <taxon>Dehalococcoidales</taxon>
        <taxon>Dehalococcoidaceae</taxon>
        <taxon>Dehalococcoides</taxon>
    </lineage>
</organism>
<evidence type="ECO:0008006" key="3">
    <source>
        <dbReference type="Google" id="ProtNLM"/>
    </source>
</evidence>
<dbReference type="Proteomes" id="UP000076394">
    <property type="component" value="Chromosome"/>
</dbReference>
<dbReference type="RefSeq" id="WP_062900250.1">
    <property type="nucleotide sequence ID" value="NZ_CP011127.1"/>
</dbReference>
<protein>
    <recommendedName>
        <fullName evidence="3">DUF3168 domain-containing protein</fullName>
    </recommendedName>
</protein>
<gene>
    <name evidence="1" type="ORF">Dm11a5_0851</name>
</gene>